<keyword evidence="2" id="KW-1185">Reference proteome</keyword>
<gene>
    <name evidence="1" type="ORF">FGK63_18745</name>
</gene>
<reference evidence="1 2" key="1">
    <citation type="submission" date="2019-05" db="EMBL/GenBank/DDBJ databases">
        <title>Ruegeria sp. nov., isolated from tidal flat.</title>
        <authorList>
            <person name="Kim W."/>
        </authorList>
    </citation>
    <scope>NUCLEOTIDE SEQUENCE [LARGE SCALE GENOMIC DNA]</scope>
    <source>
        <strain evidence="1 2">CAU 1488</strain>
    </source>
</reference>
<organism evidence="1 2">
    <name type="scientific">Ruegeria sediminis</name>
    <dbReference type="NCBI Taxonomy" id="2583820"/>
    <lineage>
        <taxon>Bacteria</taxon>
        <taxon>Pseudomonadati</taxon>
        <taxon>Pseudomonadota</taxon>
        <taxon>Alphaproteobacteria</taxon>
        <taxon>Rhodobacterales</taxon>
        <taxon>Roseobacteraceae</taxon>
        <taxon>Ruegeria</taxon>
    </lineage>
</organism>
<dbReference type="Proteomes" id="UP001193035">
    <property type="component" value="Unassembled WGS sequence"/>
</dbReference>
<accession>A0ABY2WSN6</accession>
<protein>
    <recommendedName>
        <fullName evidence="3">Restriction system protein Mrr-like N-terminal domain-containing protein</fullName>
    </recommendedName>
</protein>
<proteinExistence type="predicted"/>
<dbReference type="EMBL" id="VCPD01000009">
    <property type="protein sequence ID" value="TMV03708.1"/>
    <property type="molecule type" value="Genomic_DNA"/>
</dbReference>
<name>A0ABY2WSN6_9RHOB</name>
<evidence type="ECO:0000313" key="2">
    <source>
        <dbReference type="Proteomes" id="UP001193035"/>
    </source>
</evidence>
<dbReference type="RefSeq" id="WP_138845161.1">
    <property type="nucleotide sequence ID" value="NZ_VCPD01000009.1"/>
</dbReference>
<dbReference type="Pfam" id="PF04957">
    <property type="entry name" value="RMF"/>
    <property type="match status" value="1"/>
</dbReference>
<evidence type="ECO:0008006" key="3">
    <source>
        <dbReference type="Google" id="ProtNLM"/>
    </source>
</evidence>
<comment type="caution">
    <text evidence="1">The sequence shown here is derived from an EMBL/GenBank/DDBJ whole genome shotgun (WGS) entry which is preliminary data.</text>
</comment>
<sequence length="170" mass="18755">MFENDFPLLSTPSLSALILHKAEAGPVTLESCEAALAALFRQANETPGLPPETLRRRLAAQLSDLEIARILEPDAGGGWRLTERGLAALRQHPDGLDRSDLVQYPEFAAHIRETAHHSSGMDPRENSFGEGFQARREGLPLTANPYAFDSVDHQSWENGWMKAADEEPQV</sequence>
<dbReference type="InterPro" id="IPR007040">
    <property type="entry name" value="Ribosome_modulation_factor"/>
</dbReference>
<evidence type="ECO:0000313" key="1">
    <source>
        <dbReference type="EMBL" id="TMV03708.1"/>
    </source>
</evidence>